<evidence type="ECO:0000313" key="1">
    <source>
        <dbReference type="EMBL" id="CAD5984626.1"/>
    </source>
</evidence>
<dbReference type="RefSeq" id="WP_254032787.1">
    <property type="nucleotide sequence ID" value="NZ_LR882966.1"/>
</dbReference>
<dbReference type="Proteomes" id="UP001153761">
    <property type="component" value="Plasmid p3"/>
</dbReference>
<organism evidence="1 2">
    <name type="scientific">Planktothrix agardhii</name>
    <name type="common">Oscillatoria agardhii</name>
    <dbReference type="NCBI Taxonomy" id="1160"/>
    <lineage>
        <taxon>Bacteria</taxon>
        <taxon>Bacillati</taxon>
        <taxon>Cyanobacteriota</taxon>
        <taxon>Cyanophyceae</taxon>
        <taxon>Oscillatoriophycideae</taxon>
        <taxon>Oscillatoriales</taxon>
        <taxon>Microcoleaceae</taxon>
        <taxon>Planktothrix</taxon>
    </lineage>
</organism>
<protein>
    <submittedName>
        <fullName evidence="1">Transcriptional Regulator, MerR family protein</fullName>
    </submittedName>
</protein>
<dbReference type="EMBL" id="LR882966">
    <property type="protein sequence ID" value="CAD5984626.1"/>
    <property type="molecule type" value="Genomic_DNA"/>
</dbReference>
<gene>
    <name evidence="1" type="ORF">PANO66_04463</name>
</gene>
<geneLocation type="plasmid" evidence="1 2">
    <name>p3</name>
</geneLocation>
<accession>A0AAD1V7Q8</accession>
<name>A0AAD1V7Q8_PLAAG</name>
<dbReference type="AlphaFoldDB" id="A0AAD1V7Q8"/>
<sequence length="105" mass="12034">MGTGRSIYYSRSELVKLAAMEYCLSVGLSFEAAATTVKRLEEKQPEFTNPSSQERFMLWWNQQERSLQLVDFDMESAIASLKSGQPVIPVWLDQIHHRLASKLLI</sequence>
<reference evidence="1" key="1">
    <citation type="submission" date="2020-09" db="EMBL/GenBank/DDBJ databases">
        <authorList>
            <person name="Blom J."/>
        </authorList>
    </citation>
    <scope>NUCLEOTIDE SEQUENCE</scope>
    <source>
        <strain evidence="1">No.66</strain>
        <plasmid evidence="1">p3</plasmid>
    </source>
</reference>
<proteinExistence type="predicted"/>
<evidence type="ECO:0000313" key="2">
    <source>
        <dbReference type="Proteomes" id="UP001153761"/>
    </source>
</evidence>
<keyword evidence="1" id="KW-0614">Plasmid</keyword>